<dbReference type="EMBL" id="CAUJNA010003339">
    <property type="protein sequence ID" value="CAJ1399507.1"/>
    <property type="molecule type" value="Genomic_DNA"/>
</dbReference>
<keyword evidence="2" id="KW-1185">Reference proteome</keyword>
<proteinExistence type="predicted"/>
<comment type="caution">
    <text evidence="1">The sequence shown here is derived from an EMBL/GenBank/DDBJ whole genome shotgun (WGS) entry which is preliminary data.</text>
</comment>
<organism evidence="1 2">
    <name type="scientific">Effrenium voratum</name>
    <dbReference type="NCBI Taxonomy" id="2562239"/>
    <lineage>
        <taxon>Eukaryota</taxon>
        <taxon>Sar</taxon>
        <taxon>Alveolata</taxon>
        <taxon>Dinophyceae</taxon>
        <taxon>Suessiales</taxon>
        <taxon>Symbiodiniaceae</taxon>
        <taxon>Effrenium</taxon>
    </lineage>
</organism>
<reference evidence="1" key="1">
    <citation type="submission" date="2023-08" db="EMBL/GenBank/DDBJ databases">
        <authorList>
            <person name="Chen Y."/>
            <person name="Shah S."/>
            <person name="Dougan E. K."/>
            <person name="Thang M."/>
            <person name="Chan C."/>
        </authorList>
    </citation>
    <scope>NUCLEOTIDE SEQUENCE</scope>
</reference>
<evidence type="ECO:0000313" key="1">
    <source>
        <dbReference type="EMBL" id="CAJ1399507.1"/>
    </source>
</evidence>
<protein>
    <submittedName>
        <fullName evidence="1">Uncharacterized protein</fullName>
    </submittedName>
</protein>
<evidence type="ECO:0000313" key="2">
    <source>
        <dbReference type="Proteomes" id="UP001178507"/>
    </source>
</evidence>
<name>A0AA36J5J8_9DINO</name>
<gene>
    <name evidence="1" type="ORF">EVOR1521_LOCUS23026</name>
</gene>
<dbReference type="AlphaFoldDB" id="A0AA36J5J8"/>
<accession>A0AA36J5J8</accession>
<dbReference type="Proteomes" id="UP001178507">
    <property type="component" value="Unassembled WGS sequence"/>
</dbReference>
<sequence>MGARVCSPSRHLAHRCWVGLLDEAGGDFYRFNCFDLEATADPRLMQQSPDHRLDHVVEKKKAIAKAALRRRGSCVTLQIIDARILRLQHRQGLRCAAFVGNTGQHFSSLPPLFTQCSYGQVMYQLPGKPQDRFSKFSLPLLMWTSFEHNIQVPTPGERSSVYYCYSDMAESESMPFDHPASERARRRVLGRLANPKLDLSRKIIEARKEESIGVSPLPMACLRK</sequence>